<gene>
    <name evidence="1" type="ORF">EZ428_21300</name>
</gene>
<reference evidence="1 2" key="1">
    <citation type="submission" date="2019-02" db="EMBL/GenBank/DDBJ databases">
        <title>Pedobacter sp. RP-1-13 sp. nov., isolated from Arctic soil.</title>
        <authorList>
            <person name="Dahal R.H."/>
        </authorList>
    </citation>
    <scope>NUCLEOTIDE SEQUENCE [LARGE SCALE GENOMIC DNA]</scope>
    <source>
        <strain evidence="1 2">RP-1-13</strain>
    </source>
</reference>
<dbReference type="Pfam" id="PF09965">
    <property type="entry name" value="DUF2199"/>
    <property type="match status" value="1"/>
</dbReference>
<accession>A0A4R0MKR5</accession>
<name>A0A4R0MKR5_9SPHI</name>
<sequence length="183" mass="21372">MKLFSFLKKKEKKIGYTCSCCGQVYDEAPLCFGAAYPDYYFSVPPEERSERIELQPSLCVVDKEHFFHRGWLTIPIIDHNENLIFNVWTSISEENFGIRMDVWENPKRIDEDPYFGWLQTLVPTYGDTLNIKTKAVEQAVGLIPEIIVIEENHPLKINQDNGITYKQALEIVEKIMKEQHQEN</sequence>
<comment type="caution">
    <text evidence="1">The sequence shown here is derived from an EMBL/GenBank/DDBJ whole genome shotgun (WGS) entry which is preliminary data.</text>
</comment>
<evidence type="ECO:0000313" key="1">
    <source>
        <dbReference type="EMBL" id="TCC87245.1"/>
    </source>
</evidence>
<dbReference type="EMBL" id="SJSK01000007">
    <property type="protein sequence ID" value="TCC87245.1"/>
    <property type="molecule type" value="Genomic_DNA"/>
</dbReference>
<evidence type="ECO:0000313" key="2">
    <source>
        <dbReference type="Proteomes" id="UP000292884"/>
    </source>
</evidence>
<dbReference type="RefSeq" id="WP_131555334.1">
    <property type="nucleotide sequence ID" value="NZ_SJSK01000007.1"/>
</dbReference>
<dbReference type="InterPro" id="IPR018697">
    <property type="entry name" value="DUF2199"/>
</dbReference>
<organism evidence="1 2">
    <name type="scientific">Pedobacter frigiditerrae</name>
    <dbReference type="NCBI Taxonomy" id="2530452"/>
    <lineage>
        <taxon>Bacteria</taxon>
        <taxon>Pseudomonadati</taxon>
        <taxon>Bacteroidota</taxon>
        <taxon>Sphingobacteriia</taxon>
        <taxon>Sphingobacteriales</taxon>
        <taxon>Sphingobacteriaceae</taxon>
        <taxon>Pedobacter</taxon>
    </lineage>
</organism>
<protein>
    <submittedName>
        <fullName evidence="1">DUF2199 domain-containing protein</fullName>
    </submittedName>
</protein>
<proteinExistence type="predicted"/>
<dbReference type="Proteomes" id="UP000292884">
    <property type="component" value="Unassembled WGS sequence"/>
</dbReference>
<dbReference type="OrthoDB" id="4404538at2"/>
<keyword evidence="2" id="KW-1185">Reference proteome</keyword>
<dbReference type="AlphaFoldDB" id="A0A4R0MKR5"/>